<name>A0A2Z4JQR4_9BURK</name>
<dbReference type="InterPro" id="IPR029063">
    <property type="entry name" value="SAM-dependent_MTases_sf"/>
</dbReference>
<evidence type="ECO:0000313" key="2">
    <source>
        <dbReference type="Proteomes" id="UP000248592"/>
    </source>
</evidence>
<evidence type="ECO:0008006" key="3">
    <source>
        <dbReference type="Google" id="ProtNLM"/>
    </source>
</evidence>
<gene>
    <name evidence="1" type="ORF">Pas1_01670</name>
</gene>
<accession>A0A2Z4JQR4</accession>
<evidence type="ECO:0000313" key="1">
    <source>
        <dbReference type="EMBL" id="AWW49194.1"/>
    </source>
</evidence>
<sequence>MIDSKIKHENTLNSGSRYAADFDYLMHDFCMNKFSERLKGRQCLELGCYHGEMTKKLSKVCNSVMALDIDEECINASKKACLNHSNVTFFHSDFYNFKNYKNYEVIYFSHALEHVPDDFKLISYINDQMNHNQLMITIVPNGTSLSRQIAVEMGLMKNPLEVTEFEKKIGHHRTYDINSLTNLFKSAGMTILESGGIMPKIFSNNQFDRSLQAGIIDLNFLSALNSLSDKYGELCSSIYLVTKKG</sequence>
<dbReference type="RefSeq" id="WP_112294302.1">
    <property type="nucleotide sequence ID" value="NZ_CBCSBS010000004.1"/>
</dbReference>
<dbReference type="EMBL" id="CP030085">
    <property type="protein sequence ID" value="AWW49194.1"/>
    <property type="molecule type" value="Genomic_DNA"/>
</dbReference>
<dbReference type="CDD" id="cd02440">
    <property type="entry name" value="AdoMet_MTases"/>
    <property type="match status" value="1"/>
</dbReference>
<dbReference type="Proteomes" id="UP000248592">
    <property type="component" value="Chromosome"/>
</dbReference>
<dbReference type="AlphaFoldDB" id="A0A2Z4JQR4"/>
<reference evidence="2" key="1">
    <citation type="submission" date="2018-06" db="EMBL/GenBank/DDBJ databases">
        <title>Description of a new Polynucleobacter species.</title>
        <authorList>
            <person name="Hahn M.W."/>
        </authorList>
    </citation>
    <scope>NUCLEOTIDE SEQUENCE [LARGE SCALE GENOMIC DNA]</scope>
    <source>
        <strain evidence="2">MG-25-Pas1-D2</strain>
    </source>
</reference>
<organism evidence="1 2">
    <name type="scientific">Polynucleobacter paneuropaeus</name>
    <dbReference type="NCBI Taxonomy" id="2527775"/>
    <lineage>
        <taxon>Bacteria</taxon>
        <taxon>Pseudomonadati</taxon>
        <taxon>Pseudomonadota</taxon>
        <taxon>Betaproteobacteria</taxon>
        <taxon>Burkholderiales</taxon>
        <taxon>Burkholderiaceae</taxon>
        <taxon>Polynucleobacter</taxon>
    </lineage>
</organism>
<proteinExistence type="predicted"/>
<protein>
    <recommendedName>
        <fullName evidence="3">Class I SAM-dependent methyltransferase</fullName>
    </recommendedName>
</protein>
<dbReference type="Pfam" id="PF13489">
    <property type="entry name" value="Methyltransf_23"/>
    <property type="match status" value="1"/>
</dbReference>
<dbReference type="PANTHER" id="PTHR43861">
    <property type="entry name" value="TRANS-ACONITATE 2-METHYLTRANSFERASE-RELATED"/>
    <property type="match status" value="1"/>
</dbReference>
<dbReference type="SUPFAM" id="SSF53335">
    <property type="entry name" value="S-adenosyl-L-methionine-dependent methyltransferases"/>
    <property type="match status" value="1"/>
</dbReference>
<dbReference type="Gene3D" id="3.40.50.150">
    <property type="entry name" value="Vaccinia Virus protein VP39"/>
    <property type="match status" value="1"/>
</dbReference>